<evidence type="ECO:0000313" key="3">
    <source>
        <dbReference type="EMBL" id="VFU51475.1"/>
    </source>
</evidence>
<dbReference type="EMBL" id="CAADRP010001763">
    <property type="protein sequence ID" value="VFU51475.1"/>
    <property type="molecule type" value="Genomic_DNA"/>
</dbReference>
<organism evidence="3">
    <name type="scientific">Salix viminalis</name>
    <name type="common">Common osier</name>
    <name type="synonym">Basket willow</name>
    <dbReference type="NCBI Taxonomy" id="40686"/>
    <lineage>
        <taxon>Eukaryota</taxon>
        <taxon>Viridiplantae</taxon>
        <taxon>Streptophyta</taxon>
        <taxon>Embryophyta</taxon>
        <taxon>Tracheophyta</taxon>
        <taxon>Spermatophyta</taxon>
        <taxon>Magnoliopsida</taxon>
        <taxon>eudicotyledons</taxon>
        <taxon>Gunneridae</taxon>
        <taxon>Pentapetalae</taxon>
        <taxon>rosids</taxon>
        <taxon>fabids</taxon>
        <taxon>Malpighiales</taxon>
        <taxon>Salicaceae</taxon>
        <taxon>Saliceae</taxon>
        <taxon>Salix</taxon>
    </lineage>
</organism>
<protein>
    <submittedName>
        <fullName evidence="3">Uncharacterized protein</fullName>
    </submittedName>
</protein>
<dbReference type="AlphaFoldDB" id="A0A6N2MF20"/>
<feature type="compositionally biased region" description="Basic and acidic residues" evidence="1">
    <location>
        <begin position="51"/>
        <end position="60"/>
    </location>
</feature>
<accession>A0A6N2MF20</accession>
<reference evidence="3" key="1">
    <citation type="submission" date="2019-03" db="EMBL/GenBank/DDBJ databases">
        <authorList>
            <person name="Mank J."/>
            <person name="Almeida P."/>
        </authorList>
    </citation>
    <scope>NUCLEOTIDE SEQUENCE</scope>
    <source>
        <strain evidence="3">78183</strain>
    </source>
</reference>
<sequence length="114" mass="12833">MKTFRLFLLLALLIFFSSTPRSCHAIRRSFSSPSTSQQAFRSPFSSSPFAERAKEFESQKRRVPTGSNPLHNKRSSLVGLVIAAFISSYLHHEILAAMINSGFEMVVLCWLTHA</sequence>
<name>A0A6N2MF20_SALVM</name>
<feature type="chain" id="PRO_5026792740" evidence="2">
    <location>
        <begin position="26"/>
        <end position="114"/>
    </location>
</feature>
<feature type="signal peptide" evidence="2">
    <location>
        <begin position="1"/>
        <end position="25"/>
    </location>
</feature>
<feature type="compositionally biased region" description="Low complexity" evidence="1">
    <location>
        <begin position="36"/>
        <end position="50"/>
    </location>
</feature>
<evidence type="ECO:0000256" key="1">
    <source>
        <dbReference type="SAM" id="MobiDB-lite"/>
    </source>
</evidence>
<gene>
    <name evidence="3" type="ORF">SVIM_LOCUS348125</name>
</gene>
<evidence type="ECO:0000256" key="2">
    <source>
        <dbReference type="SAM" id="SignalP"/>
    </source>
</evidence>
<proteinExistence type="predicted"/>
<feature type="region of interest" description="Disordered" evidence="1">
    <location>
        <begin position="31"/>
        <end position="71"/>
    </location>
</feature>
<keyword evidence="2" id="KW-0732">Signal</keyword>